<dbReference type="Pfam" id="PF02325">
    <property type="entry name" value="CCB3_YggT"/>
    <property type="match status" value="1"/>
</dbReference>
<reference evidence="1 2" key="1">
    <citation type="journal article" date="2018" name="Mol. Biol. Evol.">
        <title>Analysis of the draft genome of the red seaweed Gracilariopsis chorda provides insights into genome size evolution in Rhodophyta.</title>
        <authorList>
            <person name="Lee J."/>
            <person name="Yang E.C."/>
            <person name="Graf L."/>
            <person name="Yang J.H."/>
            <person name="Qiu H."/>
            <person name="Zel Zion U."/>
            <person name="Chan C.X."/>
            <person name="Stephens T.G."/>
            <person name="Weber A.P.M."/>
            <person name="Boo G.H."/>
            <person name="Boo S.M."/>
            <person name="Kim K.M."/>
            <person name="Shin Y."/>
            <person name="Jung M."/>
            <person name="Lee S.J."/>
            <person name="Yim H.S."/>
            <person name="Lee J.H."/>
            <person name="Bhattacharya D."/>
            <person name="Yoon H.S."/>
        </authorList>
    </citation>
    <scope>NUCLEOTIDE SEQUENCE [LARGE SCALE GENOMIC DNA]</scope>
    <source>
        <strain evidence="1 2">SKKU-2015</strain>
        <tissue evidence="1">Whole body</tissue>
    </source>
</reference>
<dbReference type="Proteomes" id="UP000247409">
    <property type="component" value="Unassembled WGS sequence"/>
</dbReference>
<evidence type="ECO:0000313" key="1">
    <source>
        <dbReference type="EMBL" id="PXF47502.1"/>
    </source>
</evidence>
<dbReference type="AlphaFoldDB" id="A0A2V3IZC0"/>
<dbReference type="PANTHER" id="PTHR33219">
    <property type="entry name" value="YLMG HOMOLOG PROTEIN 2, CHLOROPLASTIC"/>
    <property type="match status" value="1"/>
</dbReference>
<dbReference type="PANTHER" id="PTHR33219:SF14">
    <property type="entry name" value="PROTEIN COFACTOR ASSEMBLY OF COMPLEX C SUBUNIT B CCB3, CHLOROPLASTIC-RELATED"/>
    <property type="match status" value="1"/>
</dbReference>
<proteinExistence type="predicted"/>
<dbReference type="InterPro" id="IPR003425">
    <property type="entry name" value="CCB3/YggT"/>
</dbReference>
<comment type="caution">
    <text evidence="1">The sequence shown here is derived from an EMBL/GenBank/DDBJ whole genome shotgun (WGS) entry which is preliminary data.</text>
</comment>
<gene>
    <name evidence="1" type="ORF">BWQ96_02646</name>
</gene>
<name>A0A2V3IZC0_9FLOR</name>
<dbReference type="GO" id="GO:0016020">
    <property type="term" value="C:membrane"/>
    <property type="evidence" value="ECO:0007669"/>
    <property type="project" value="InterPro"/>
</dbReference>
<sequence length="161" mass="17987">MNHLVNFRRREAVLSNRVAAIPIPLLAPKHTRIYRRDVPAMLIPGNGVLESTTIGGTVTFFSIYQNVIVARILLSWFPGIQGSRLIRPIITVCDPYLNLFRSVVPPIFGLDLSPVLALFVLQALGSATAALGAEMHHKQPTHRPQGLLEQIRLRLPWQSRN</sequence>
<keyword evidence="2" id="KW-1185">Reference proteome</keyword>
<protein>
    <submittedName>
        <fullName evidence="1">YlmG-like</fullName>
    </submittedName>
</protein>
<accession>A0A2V3IZC0</accession>
<dbReference type="OrthoDB" id="2066at2759"/>
<organism evidence="1 2">
    <name type="scientific">Gracilariopsis chorda</name>
    <dbReference type="NCBI Taxonomy" id="448386"/>
    <lineage>
        <taxon>Eukaryota</taxon>
        <taxon>Rhodophyta</taxon>
        <taxon>Florideophyceae</taxon>
        <taxon>Rhodymeniophycidae</taxon>
        <taxon>Gracilariales</taxon>
        <taxon>Gracilariaceae</taxon>
        <taxon>Gracilariopsis</taxon>
    </lineage>
</organism>
<evidence type="ECO:0000313" key="2">
    <source>
        <dbReference type="Proteomes" id="UP000247409"/>
    </source>
</evidence>
<dbReference type="EMBL" id="NBIV01000023">
    <property type="protein sequence ID" value="PXF47502.1"/>
    <property type="molecule type" value="Genomic_DNA"/>
</dbReference>
<dbReference type="STRING" id="448386.A0A2V3IZC0"/>